<dbReference type="AlphaFoldDB" id="A0AAJ6YQE4"/>
<proteinExistence type="predicted"/>
<dbReference type="KEGG" id="csol:105365747"/>
<name>A0AAJ6YQE4_9HYME</name>
<accession>A0AAJ6YQE4</accession>
<organism evidence="2 3">
    <name type="scientific">Ceratosolen solmsi marchali</name>
    <dbReference type="NCBI Taxonomy" id="326594"/>
    <lineage>
        <taxon>Eukaryota</taxon>
        <taxon>Metazoa</taxon>
        <taxon>Ecdysozoa</taxon>
        <taxon>Arthropoda</taxon>
        <taxon>Hexapoda</taxon>
        <taxon>Insecta</taxon>
        <taxon>Pterygota</taxon>
        <taxon>Neoptera</taxon>
        <taxon>Endopterygota</taxon>
        <taxon>Hymenoptera</taxon>
        <taxon>Apocrita</taxon>
        <taxon>Proctotrupomorpha</taxon>
        <taxon>Chalcidoidea</taxon>
        <taxon>Agaonidae</taxon>
        <taxon>Agaoninae</taxon>
        <taxon>Ceratosolen</taxon>
    </lineage>
</organism>
<sequence length="352" mass="40285">MIKAEELLQIKDDSNIKCTLQMSNIHEITKNLKDRDISLYEDIFFSDEEEELLQVEQKNKDCDINFLIHKQEKVTSSSTKKNDYKNIINDETPSQNVTNISNLSLPKIILVDSTKNNGSIVNKVKSTNDKELQTEENFCIKESYDNTFEIESDENNESSSKELSIKCILPTQETIGINTNDPVITDDIQLNSNKELLKSNNLKEFSKTIQTSENIDADTNNGKEIPLENIKMDMCIAENQCLETVDKTICDKEPNIISKLQNMNWLKSRASFDVINMSHALKPTLKGLPKKDEQNKDYIPKYENSNNKHRSNDTIQNSNHNDISDSSKQNNAQRQTNAAPSKNSWEQKEVKN</sequence>
<evidence type="ECO:0000313" key="3">
    <source>
        <dbReference type="RefSeq" id="XP_011502283.1"/>
    </source>
</evidence>
<keyword evidence="2" id="KW-1185">Reference proteome</keyword>
<feature type="compositionally biased region" description="Polar residues" evidence="1">
    <location>
        <begin position="313"/>
        <end position="344"/>
    </location>
</feature>
<reference evidence="3" key="1">
    <citation type="submission" date="2025-08" db="UniProtKB">
        <authorList>
            <consortium name="RefSeq"/>
        </authorList>
    </citation>
    <scope>IDENTIFICATION</scope>
</reference>
<protein>
    <submittedName>
        <fullName evidence="3">Myb-like protein F</fullName>
    </submittedName>
</protein>
<dbReference type="Proteomes" id="UP000695007">
    <property type="component" value="Unplaced"/>
</dbReference>
<gene>
    <name evidence="3" type="primary">LOC105365747</name>
</gene>
<feature type="compositionally biased region" description="Basic and acidic residues" evidence="1">
    <location>
        <begin position="289"/>
        <end position="300"/>
    </location>
</feature>
<evidence type="ECO:0000256" key="1">
    <source>
        <dbReference type="SAM" id="MobiDB-lite"/>
    </source>
</evidence>
<dbReference type="RefSeq" id="XP_011502283.1">
    <property type="nucleotide sequence ID" value="XM_011503981.1"/>
</dbReference>
<dbReference type="GeneID" id="105365747"/>
<evidence type="ECO:0000313" key="2">
    <source>
        <dbReference type="Proteomes" id="UP000695007"/>
    </source>
</evidence>
<feature type="region of interest" description="Disordered" evidence="1">
    <location>
        <begin position="285"/>
        <end position="352"/>
    </location>
</feature>